<dbReference type="Pfam" id="PF01695">
    <property type="entry name" value="IstB_IS21"/>
    <property type="match status" value="1"/>
</dbReference>
<sequence length="144" mass="16430">MAIALDAMARHPNQRVLFAVVPDLLDHLRATFDPGNAVAYDDRFEQIRNANLLVLDDLGTENTTPWAREKLYQIFNHRYNQRLPTVVTSNQDFKRIEDRVLSRILDTRLTRYVHVDAEDYRRRRLAGQGAHGGFGSGVGARGGR</sequence>
<dbReference type="AlphaFoldDB" id="A0A6J4UVW6"/>
<name>A0A6J4UVW6_9BACT</name>
<gene>
    <name evidence="2" type="ORF">AVDCRST_MAG49-2455</name>
</gene>
<dbReference type="Gene3D" id="3.40.50.300">
    <property type="entry name" value="P-loop containing nucleotide triphosphate hydrolases"/>
    <property type="match status" value="1"/>
</dbReference>
<dbReference type="SUPFAM" id="SSF52540">
    <property type="entry name" value="P-loop containing nucleoside triphosphate hydrolases"/>
    <property type="match status" value="1"/>
</dbReference>
<dbReference type="InterPro" id="IPR027417">
    <property type="entry name" value="P-loop_NTPase"/>
</dbReference>
<dbReference type="GO" id="GO:0005524">
    <property type="term" value="F:ATP binding"/>
    <property type="evidence" value="ECO:0007669"/>
    <property type="project" value="InterPro"/>
</dbReference>
<proteinExistence type="predicted"/>
<evidence type="ECO:0000313" key="2">
    <source>
        <dbReference type="EMBL" id="CAA9561457.1"/>
    </source>
</evidence>
<keyword evidence="2" id="KW-0067">ATP-binding</keyword>
<evidence type="ECO:0000259" key="1">
    <source>
        <dbReference type="Pfam" id="PF01695"/>
    </source>
</evidence>
<dbReference type="PANTHER" id="PTHR30050:SF4">
    <property type="entry name" value="ATP-BINDING PROTEIN RV3427C IN INSERTION SEQUENCE-RELATED"/>
    <property type="match status" value="1"/>
</dbReference>
<dbReference type="GO" id="GO:0006260">
    <property type="term" value="P:DNA replication"/>
    <property type="evidence" value="ECO:0007669"/>
    <property type="project" value="TreeGrafter"/>
</dbReference>
<accession>A0A6J4UVW6</accession>
<keyword evidence="2" id="KW-0347">Helicase</keyword>
<protein>
    <submittedName>
        <fullName evidence="2">Helicase loader DnaI</fullName>
    </submittedName>
</protein>
<dbReference type="PANTHER" id="PTHR30050">
    <property type="entry name" value="CHROMOSOMAL REPLICATION INITIATOR PROTEIN DNAA"/>
    <property type="match status" value="1"/>
</dbReference>
<dbReference type="InterPro" id="IPR002611">
    <property type="entry name" value="IstB_ATP-bd"/>
</dbReference>
<keyword evidence="2" id="KW-0547">Nucleotide-binding</keyword>
<dbReference type="GO" id="GO:0004386">
    <property type="term" value="F:helicase activity"/>
    <property type="evidence" value="ECO:0007669"/>
    <property type="project" value="UniProtKB-KW"/>
</dbReference>
<reference evidence="2" key="1">
    <citation type="submission" date="2020-02" db="EMBL/GenBank/DDBJ databases">
        <authorList>
            <person name="Meier V. D."/>
        </authorList>
    </citation>
    <scope>NUCLEOTIDE SEQUENCE</scope>
    <source>
        <strain evidence="2">AVDCRST_MAG49</strain>
    </source>
</reference>
<feature type="domain" description="IstB-like ATP-binding" evidence="1">
    <location>
        <begin position="1"/>
        <end position="123"/>
    </location>
</feature>
<keyword evidence="2" id="KW-0378">Hydrolase</keyword>
<organism evidence="2">
    <name type="scientific">uncultured Thermomicrobiales bacterium</name>
    <dbReference type="NCBI Taxonomy" id="1645740"/>
    <lineage>
        <taxon>Bacteria</taxon>
        <taxon>Pseudomonadati</taxon>
        <taxon>Thermomicrobiota</taxon>
        <taxon>Thermomicrobia</taxon>
        <taxon>Thermomicrobiales</taxon>
        <taxon>environmental samples</taxon>
    </lineage>
</organism>
<dbReference type="EMBL" id="CADCWG010000166">
    <property type="protein sequence ID" value="CAA9561457.1"/>
    <property type="molecule type" value="Genomic_DNA"/>
</dbReference>